<keyword evidence="2" id="KW-1185">Reference proteome</keyword>
<reference evidence="2" key="1">
    <citation type="journal article" date="2017" name="Genome Biol.">
        <title>Comparative genomics reveals high biological diversity and specific adaptations in the industrially and medically important fungal genus Aspergillus.</title>
        <authorList>
            <person name="de Vries R.P."/>
            <person name="Riley R."/>
            <person name="Wiebenga A."/>
            <person name="Aguilar-Osorio G."/>
            <person name="Amillis S."/>
            <person name="Uchima C.A."/>
            <person name="Anderluh G."/>
            <person name="Asadollahi M."/>
            <person name="Askin M."/>
            <person name="Barry K."/>
            <person name="Battaglia E."/>
            <person name="Bayram O."/>
            <person name="Benocci T."/>
            <person name="Braus-Stromeyer S.A."/>
            <person name="Caldana C."/>
            <person name="Canovas D."/>
            <person name="Cerqueira G.C."/>
            <person name="Chen F."/>
            <person name="Chen W."/>
            <person name="Choi C."/>
            <person name="Clum A."/>
            <person name="Dos Santos R.A."/>
            <person name="Damasio A.R."/>
            <person name="Diallinas G."/>
            <person name="Emri T."/>
            <person name="Fekete E."/>
            <person name="Flipphi M."/>
            <person name="Freyberg S."/>
            <person name="Gallo A."/>
            <person name="Gournas C."/>
            <person name="Habgood R."/>
            <person name="Hainaut M."/>
            <person name="Harispe M.L."/>
            <person name="Henrissat B."/>
            <person name="Hilden K.S."/>
            <person name="Hope R."/>
            <person name="Hossain A."/>
            <person name="Karabika E."/>
            <person name="Karaffa L."/>
            <person name="Karanyi Z."/>
            <person name="Krasevec N."/>
            <person name="Kuo A."/>
            <person name="Kusch H."/>
            <person name="LaButti K."/>
            <person name="Lagendijk E.L."/>
            <person name="Lapidus A."/>
            <person name="Levasseur A."/>
            <person name="Lindquist E."/>
            <person name="Lipzen A."/>
            <person name="Logrieco A.F."/>
            <person name="MacCabe A."/>
            <person name="Maekelae M.R."/>
            <person name="Malavazi I."/>
            <person name="Melin P."/>
            <person name="Meyer V."/>
            <person name="Mielnichuk N."/>
            <person name="Miskei M."/>
            <person name="Molnar A.P."/>
            <person name="Mule G."/>
            <person name="Ngan C.Y."/>
            <person name="Orejas M."/>
            <person name="Orosz E."/>
            <person name="Ouedraogo J.P."/>
            <person name="Overkamp K.M."/>
            <person name="Park H.-S."/>
            <person name="Perrone G."/>
            <person name="Piumi F."/>
            <person name="Punt P.J."/>
            <person name="Ram A.F."/>
            <person name="Ramon A."/>
            <person name="Rauscher S."/>
            <person name="Record E."/>
            <person name="Riano-Pachon D.M."/>
            <person name="Robert V."/>
            <person name="Roehrig J."/>
            <person name="Ruller R."/>
            <person name="Salamov A."/>
            <person name="Salih N.S."/>
            <person name="Samson R.A."/>
            <person name="Sandor E."/>
            <person name="Sanguinetti M."/>
            <person name="Schuetze T."/>
            <person name="Sepcic K."/>
            <person name="Shelest E."/>
            <person name="Sherlock G."/>
            <person name="Sophianopoulou V."/>
            <person name="Squina F.M."/>
            <person name="Sun H."/>
            <person name="Susca A."/>
            <person name="Todd R.B."/>
            <person name="Tsang A."/>
            <person name="Unkles S.E."/>
            <person name="van de Wiele N."/>
            <person name="van Rossen-Uffink D."/>
            <person name="Oliveira J.V."/>
            <person name="Vesth T.C."/>
            <person name="Visser J."/>
            <person name="Yu J.-H."/>
            <person name="Zhou M."/>
            <person name="Andersen M.R."/>
            <person name="Archer D.B."/>
            <person name="Baker S.E."/>
            <person name="Benoit I."/>
            <person name="Brakhage A.A."/>
            <person name="Braus G.H."/>
            <person name="Fischer R."/>
            <person name="Frisvad J.C."/>
            <person name="Goldman G.H."/>
            <person name="Houbraken J."/>
            <person name="Oakley B."/>
            <person name="Pocsi I."/>
            <person name="Scazzocchio C."/>
            <person name="Seiboth B."/>
            <person name="vanKuyk P.A."/>
            <person name="Wortman J."/>
            <person name="Dyer P.S."/>
            <person name="Grigoriev I.V."/>
        </authorList>
    </citation>
    <scope>NUCLEOTIDE SEQUENCE [LARGE SCALE GENOMIC DNA]</scope>
    <source>
        <strain evidence="2">CBS 101740 / IMI 381727 / IBT 21946</strain>
    </source>
</reference>
<dbReference type="OMA" id="VSNPLCE"/>
<protein>
    <submittedName>
        <fullName evidence="1">Uncharacterized protein</fullName>
    </submittedName>
</protein>
<name>A0A1L9U7L2_ASPBC</name>
<dbReference type="EMBL" id="KV878693">
    <property type="protein sequence ID" value="OJJ67680.1"/>
    <property type="molecule type" value="Genomic_DNA"/>
</dbReference>
<dbReference type="Proteomes" id="UP000184499">
    <property type="component" value="Unassembled WGS sequence"/>
</dbReference>
<dbReference type="GeneID" id="93578412"/>
<organism evidence="1 2">
    <name type="scientific">Aspergillus brasiliensis (strain CBS 101740 / IMI 381727 / IBT 21946)</name>
    <dbReference type="NCBI Taxonomy" id="767769"/>
    <lineage>
        <taxon>Eukaryota</taxon>
        <taxon>Fungi</taxon>
        <taxon>Dikarya</taxon>
        <taxon>Ascomycota</taxon>
        <taxon>Pezizomycotina</taxon>
        <taxon>Eurotiomycetes</taxon>
        <taxon>Eurotiomycetidae</taxon>
        <taxon>Eurotiales</taxon>
        <taxon>Aspergillaceae</taxon>
        <taxon>Aspergillus</taxon>
        <taxon>Aspergillus subgen. Circumdati</taxon>
    </lineage>
</organism>
<proteinExistence type="predicted"/>
<evidence type="ECO:0000313" key="2">
    <source>
        <dbReference type="Proteomes" id="UP000184499"/>
    </source>
</evidence>
<dbReference type="AlphaFoldDB" id="A0A1L9U7L2"/>
<dbReference type="VEuPathDB" id="FungiDB:ASPBRDRAFT_47719"/>
<sequence>MHLDHKIPWNTAAAHLRIIRNNPHLTPRRTDFFARNRPTESSDLNHFRRTLIKTIREFSRTEESKPTPPESLDNLLSDELLSYPERQFGLGPHRRNSALHNPLSPEHRDIQYWIKTASHGDGTHRFSYSSADGDLADAVKMLIIIAASARKNDPASGEMSREALSALLALLRHPQVPLHNLACIHWGHAFGVELVADTALTGYILINLMDAVLAEQRLKGDGRNGVASLLETRTFQYWARDALADYDYPTQNVPHRRFWFHFGVTDEWTFQQRGVEGVDMCLEDTSVTTDPLKGENEATRLALKEYLKACFAMLYIYDMLLRDWFGEEEADEKWEYSIGCVFNSMGCKLDIGI</sequence>
<gene>
    <name evidence="1" type="ORF">ASPBRDRAFT_47719</name>
</gene>
<evidence type="ECO:0000313" key="1">
    <source>
        <dbReference type="EMBL" id="OJJ67680.1"/>
    </source>
</evidence>
<dbReference type="RefSeq" id="XP_067474929.1">
    <property type="nucleotide sequence ID" value="XM_067625924.1"/>
</dbReference>
<accession>A0A1L9U7L2</accession>
<dbReference type="OrthoDB" id="3204049at2759"/>